<dbReference type="Proteomes" id="UP000289152">
    <property type="component" value="Unassembled WGS sequence"/>
</dbReference>
<evidence type="ECO:0000313" key="3">
    <source>
        <dbReference type="Proteomes" id="UP000289152"/>
    </source>
</evidence>
<evidence type="ECO:0000313" key="2">
    <source>
        <dbReference type="EMBL" id="RXK41748.1"/>
    </source>
</evidence>
<gene>
    <name evidence="2" type="ORF">M231_00983</name>
</gene>
<feature type="compositionally biased region" description="Polar residues" evidence="1">
    <location>
        <begin position="1"/>
        <end position="18"/>
    </location>
</feature>
<feature type="region of interest" description="Disordered" evidence="1">
    <location>
        <begin position="1"/>
        <end position="58"/>
    </location>
</feature>
<name>A0A4Q1BUN6_TREME</name>
<reference evidence="2 3" key="1">
    <citation type="submission" date="2016-06" db="EMBL/GenBank/DDBJ databases">
        <title>Evolution of pathogenesis and genome organization in the Tremellales.</title>
        <authorList>
            <person name="Cuomo C."/>
            <person name="Litvintseva A."/>
            <person name="Heitman J."/>
            <person name="Chen Y."/>
            <person name="Sun S."/>
            <person name="Springer D."/>
            <person name="Dromer F."/>
            <person name="Young S."/>
            <person name="Zeng Q."/>
            <person name="Chapman S."/>
            <person name="Gujja S."/>
            <person name="Saif S."/>
            <person name="Birren B."/>
        </authorList>
    </citation>
    <scope>NUCLEOTIDE SEQUENCE [LARGE SCALE GENOMIC DNA]</scope>
    <source>
        <strain evidence="2 3">ATCC 28783</strain>
    </source>
</reference>
<dbReference type="EMBL" id="SDIL01000006">
    <property type="protein sequence ID" value="RXK41748.1"/>
    <property type="molecule type" value="Genomic_DNA"/>
</dbReference>
<proteinExistence type="predicted"/>
<accession>A0A4Q1BUN6</accession>
<comment type="caution">
    <text evidence="2">The sequence shown here is derived from an EMBL/GenBank/DDBJ whole genome shotgun (WGS) entry which is preliminary data.</text>
</comment>
<dbReference type="InParanoid" id="A0A4Q1BUN6"/>
<protein>
    <submittedName>
        <fullName evidence="2">Uncharacterized protein</fullName>
    </submittedName>
</protein>
<sequence length="204" mass="23909">MSTINFPTRESWSLTNTHNDNKTDITPYDHQDVVLSPTHTHQSEDNTTEEDRTNTKDTLAPLRKKEVDNLKRYLEQSLRDTTTNIESLPSELTSDDLQLDAREEYDEAHERMKNVLNQYEDSVANGLHIKTNYKEARTGHHDGQEEVWNSLDVLHEFDDEELKETKWRKNDEVLELEEEAAELVYRPLMATTVIDSLQREFGYQ</sequence>
<evidence type="ECO:0000256" key="1">
    <source>
        <dbReference type="SAM" id="MobiDB-lite"/>
    </source>
</evidence>
<dbReference type="VEuPathDB" id="FungiDB:TREMEDRAFT_61614"/>
<feature type="compositionally biased region" description="Basic and acidic residues" evidence="1">
    <location>
        <begin position="19"/>
        <end position="32"/>
    </location>
</feature>
<feature type="compositionally biased region" description="Basic and acidic residues" evidence="1">
    <location>
        <begin position="41"/>
        <end position="55"/>
    </location>
</feature>
<dbReference type="AlphaFoldDB" id="A0A4Q1BUN6"/>
<organism evidence="2 3">
    <name type="scientific">Tremella mesenterica</name>
    <name type="common">Jelly fungus</name>
    <dbReference type="NCBI Taxonomy" id="5217"/>
    <lineage>
        <taxon>Eukaryota</taxon>
        <taxon>Fungi</taxon>
        <taxon>Dikarya</taxon>
        <taxon>Basidiomycota</taxon>
        <taxon>Agaricomycotina</taxon>
        <taxon>Tremellomycetes</taxon>
        <taxon>Tremellales</taxon>
        <taxon>Tremellaceae</taxon>
        <taxon>Tremella</taxon>
    </lineage>
</organism>
<keyword evidence="3" id="KW-1185">Reference proteome</keyword>